<evidence type="ECO:0000256" key="6">
    <source>
        <dbReference type="ARBA" id="ARBA00023242"/>
    </source>
</evidence>
<evidence type="ECO:0000259" key="7">
    <source>
        <dbReference type="PROSITE" id="PS51519"/>
    </source>
</evidence>
<feature type="domain" description="RWP-RK" evidence="7">
    <location>
        <begin position="90"/>
        <end position="177"/>
    </location>
</feature>
<dbReference type="InterPro" id="IPR003035">
    <property type="entry name" value="RWP-RK_dom"/>
</dbReference>
<evidence type="ECO:0000256" key="2">
    <source>
        <dbReference type="ARBA" id="ARBA00023015"/>
    </source>
</evidence>
<keyword evidence="3" id="KW-0175">Coiled coil</keyword>
<evidence type="ECO:0000256" key="4">
    <source>
        <dbReference type="ARBA" id="ARBA00023125"/>
    </source>
</evidence>
<comment type="caution">
    <text evidence="8">The sequence shown here is derived from an EMBL/GenBank/DDBJ whole genome shotgun (WGS) entry which is preliminary data.</text>
</comment>
<evidence type="ECO:0000256" key="5">
    <source>
        <dbReference type="ARBA" id="ARBA00023163"/>
    </source>
</evidence>
<dbReference type="Proteomes" id="UP001472677">
    <property type="component" value="Unassembled WGS sequence"/>
</dbReference>
<keyword evidence="6" id="KW-0539">Nucleus</keyword>
<keyword evidence="5" id="KW-0804">Transcription</keyword>
<gene>
    <name evidence="8" type="ORF">V6N12_043744</name>
</gene>
<dbReference type="InterPro" id="IPR044607">
    <property type="entry name" value="RKD-like"/>
</dbReference>
<sequence length="262" mass="29933">MNFMLCSDTMEWQYHEFCMQQSFYDELPLLSNTFCADPLFASLDIEVEQNSSSFYPDGPENGNGFWDELGFLLDEKPELKNGEEEMIKERVSGDKKCTEEQCKIRAKLLSREVISHYFYMPITQAAKELNVGLTLLKKRCRELGIRRWPHRKLMSLRTLINNIQELQEVEGGGKVREAVEVLERERKMLEEIPDMEMGYGTKRLRQACFKANYKKRRQSSAAADGGGGGGDDGGRVSDFDLITSVHQHGVLSDSFSSTITMN</sequence>
<dbReference type="PANTHER" id="PTHR46373">
    <property type="entry name" value="PROTEIN RKD4"/>
    <property type="match status" value="1"/>
</dbReference>
<reference evidence="8 9" key="1">
    <citation type="journal article" date="2024" name="G3 (Bethesda)">
        <title>Genome assembly of Hibiscus sabdariffa L. provides insights into metabolisms of medicinal natural products.</title>
        <authorList>
            <person name="Kim T."/>
        </authorList>
    </citation>
    <scope>NUCLEOTIDE SEQUENCE [LARGE SCALE GENOMIC DNA]</scope>
    <source>
        <strain evidence="8">TK-2024</strain>
        <tissue evidence="8">Old leaves</tissue>
    </source>
</reference>
<accession>A0ABR2DF73</accession>
<keyword evidence="9" id="KW-1185">Reference proteome</keyword>
<protein>
    <recommendedName>
        <fullName evidence="7">RWP-RK domain-containing protein</fullName>
    </recommendedName>
</protein>
<comment type="function">
    <text evidence="1">Putative transcription factor.</text>
</comment>
<evidence type="ECO:0000256" key="1">
    <source>
        <dbReference type="ARBA" id="ARBA00004049"/>
    </source>
</evidence>
<dbReference type="PROSITE" id="PS51519">
    <property type="entry name" value="RWP_RK"/>
    <property type="match status" value="1"/>
</dbReference>
<proteinExistence type="predicted"/>
<name>A0ABR2DF73_9ROSI</name>
<keyword evidence="2" id="KW-0805">Transcription regulation</keyword>
<dbReference type="EMBL" id="JBBPBM010000028">
    <property type="protein sequence ID" value="KAK8537587.1"/>
    <property type="molecule type" value="Genomic_DNA"/>
</dbReference>
<evidence type="ECO:0000313" key="8">
    <source>
        <dbReference type="EMBL" id="KAK8537587.1"/>
    </source>
</evidence>
<evidence type="ECO:0000256" key="3">
    <source>
        <dbReference type="ARBA" id="ARBA00023054"/>
    </source>
</evidence>
<dbReference type="Pfam" id="PF02042">
    <property type="entry name" value="RWP-RK"/>
    <property type="match status" value="1"/>
</dbReference>
<evidence type="ECO:0000313" key="9">
    <source>
        <dbReference type="Proteomes" id="UP001472677"/>
    </source>
</evidence>
<organism evidence="8 9">
    <name type="scientific">Hibiscus sabdariffa</name>
    <name type="common">roselle</name>
    <dbReference type="NCBI Taxonomy" id="183260"/>
    <lineage>
        <taxon>Eukaryota</taxon>
        <taxon>Viridiplantae</taxon>
        <taxon>Streptophyta</taxon>
        <taxon>Embryophyta</taxon>
        <taxon>Tracheophyta</taxon>
        <taxon>Spermatophyta</taxon>
        <taxon>Magnoliopsida</taxon>
        <taxon>eudicotyledons</taxon>
        <taxon>Gunneridae</taxon>
        <taxon>Pentapetalae</taxon>
        <taxon>rosids</taxon>
        <taxon>malvids</taxon>
        <taxon>Malvales</taxon>
        <taxon>Malvaceae</taxon>
        <taxon>Malvoideae</taxon>
        <taxon>Hibiscus</taxon>
    </lineage>
</organism>
<dbReference type="PANTHER" id="PTHR46373:SF20">
    <property type="entry name" value="PROTEIN RKD1"/>
    <property type="match status" value="1"/>
</dbReference>
<keyword evidence="4" id="KW-0238">DNA-binding</keyword>